<reference evidence="1 2" key="1">
    <citation type="journal article" date="2023" name="Nucleic Acids Res.">
        <title>The hologenome of Daphnia magna reveals possible DNA methylation and microbiome-mediated evolution of the host genome.</title>
        <authorList>
            <person name="Chaturvedi A."/>
            <person name="Li X."/>
            <person name="Dhandapani V."/>
            <person name="Marshall H."/>
            <person name="Kissane S."/>
            <person name="Cuenca-Cambronero M."/>
            <person name="Asole G."/>
            <person name="Calvet F."/>
            <person name="Ruiz-Romero M."/>
            <person name="Marangio P."/>
            <person name="Guigo R."/>
            <person name="Rago D."/>
            <person name="Mirbahai L."/>
            <person name="Eastwood N."/>
            <person name="Colbourne J.K."/>
            <person name="Zhou J."/>
            <person name="Mallon E."/>
            <person name="Orsini L."/>
        </authorList>
    </citation>
    <scope>NUCLEOTIDE SEQUENCE [LARGE SCALE GENOMIC DNA]</scope>
    <source>
        <strain evidence="1">LRV0_1</strain>
    </source>
</reference>
<name>A0ABR0B7R8_9CRUS</name>
<sequence>MARKHSVPDKEKWELYEINIKQTYDDSYKAYAALELYFKRIELADLGKVPVPQNSDLLMMKYWEVDVAVESGNKRKFSAHLNLHGVPG</sequence>
<dbReference type="Proteomes" id="UP001234178">
    <property type="component" value="Unassembled WGS sequence"/>
</dbReference>
<evidence type="ECO:0000313" key="1">
    <source>
        <dbReference type="EMBL" id="KAK4037686.1"/>
    </source>
</evidence>
<proteinExistence type="predicted"/>
<accession>A0ABR0B7R8</accession>
<keyword evidence="2" id="KW-1185">Reference proteome</keyword>
<organism evidence="1 2">
    <name type="scientific">Daphnia magna</name>
    <dbReference type="NCBI Taxonomy" id="35525"/>
    <lineage>
        <taxon>Eukaryota</taxon>
        <taxon>Metazoa</taxon>
        <taxon>Ecdysozoa</taxon>
        <taxon>Arthropoda</taxon>
        <taxon>Crustacea</taxon>
        <taxon>Branchiopoda</taxon>
        <taxon>Diplostraca</taxon>
        <taxon>Cladocera</taxon>
        <taxon>Anomopoda</taxon>
        <taxon>Daphniidae</taxon>
        <taxon>Daphnia</taxon>
    </lineage>
</organism>
<protein>
    <submittedName>
        <fullName evidence="1">Uncharacterized protein</fullName>
    </submittedName>
</protein>
<comment type="caution">
    <text evidence="1">The sequence shown here is derived from an EMBL/GenBank/DDBJ whole genome shotgun (WGS) entry which is preliminary data.</text>
</comment>
<dbReference type="EMBL" id="JAOYFB010000040">
    <property type="protein sequence ID" value="KAK4037686.1"/>
    <property type="molecule type" value="Genomic_DNA"/>
</dbReference>
<gene>
    <name evidence="1" type="ORF">OUZ56_029717</name>
</gene>
<evidence type="ECO:0000313" key="2">
    <source>
        <dbReference type="Proteomes" id="UP001234178"/>
    </source>
</evidence>